<dbReference type="SUPFAM" id="SSF57667">
    <property type="entry name" value="beta-beta-alpha zinc fingers"/>
    <property type="match status" value="1"/>
</dbReference>
<keyword evidence="1 3" id="KW-0238">DNA-binding</keyword>
<dbReference type="EMBL" id="BMAT01007256">
    <property type="protein sequence ID" value="GFR60902.1"/>
    <property type="molecule type" value="Genomic_DNA"/>
</dbReference>
<dbReference type="InterPro" id="IPR036910">
    <property type="entry name" value="HMG_box_dom_sf"/>
</dbReference>
<protein>
    <submittedName>
        <fullName evidence="5">High mobility group protein 20A</fullName>
    </submittedName>
</protein>
<dbReference type="InterPro" id="IPR009071">
    <property type="entry name" value="HMG_box_dom"/>
</dbReference>
<dbReference type="GO" id="GO:0008270">
    <property type="term" value="F:zinc ion binding"/>
    <property type="evidence" value="ECO:0007669"/>
    <property type="project" value="InterPro"/>
</dbReference>
<dbReference type="Gene3D" id="3.30.160.60">
    <property type="entry name" value="Classic Zinc Finger"/>
    <property type="match status" value="1"/>
</dbReference>
<dbReference type="PROSITE" id="PS00028">
    <property type="entry name" value="ZINC_FINGER_C2H2_1"/>
    <property type="match status" value="1"/>
</dbReference>
<dbReference type="Proteomes" id="UP000762676">
    <property type="component" value="Unassembled WGS sequence"/>
</dbReference>
<dbReference type="InterPro" id="IPR036236">
    <property type="entry name" value="Znf_C2H2_sf"/>
</dbReference>
<dbReference type="SUPFAM" id="SSF47095">
    <property type="entry name" value="HMG-box"/>
    <property type="match status" value="1"/>
</dbReference>
<dbReference type="SMART" id="SM00398">
    <property type="entry name" value="HMG"/>
    <property type="match status" value="1"/>
</dbReference>
<feature type="DNA-binding region" description="HMG box" evidence="3">
    <location>
        <begin position="207"/>
        <end position="275"/>
    </location>
</feature>
<dbReference type="GO" id="GO:0003677">
    <property type="term" value="F:DNA binding"/>
    <property type="evidence" value="ECO:0007669"/>
    <property type="project" value="UniProtKB-UniRule"/>
</dbReference>
<evidence type="ECO:0000256" key="1">
    <source>
        <dbReference type="ARBA" id="ARBA00023125"/>
    </source>
</evidence>
<dbReference type="Gene3D" id="1.10.30.10">
    <property type="entry name" value="High mobility group box domain"/>
    <property type="match status" value="1"/>
</dbReference>
<dbReference type="Pfam" id="PF00505">
    <property type="entry name" value="HMG_box"/>
    <property type="match status" value="1"/>
</dbReference>
<dbReference type="InterPro" id="IPR013087">
    <property type="entry name" value="Znf_C2H2_type"/>
</dbReference>
<name>A0AAV4EJQ9_9GAST</name>
<dbReference type="AlphaFoldDB" id="A0AAV4EJQ9"/>
<dbReference type="PANTHER" id="PTHR46040:SF3">
    <property type="entry name" value="HIGH MOBILITY GROUP PROTEIN 2"/>
    <property type="match status" value="1"/>
</dbReference>
<accession>A0AAV4EJQ9</accession>
<evidence type="ECO:0000313" key="6">
    <source>
        <dbReference type="Proteomes" id="UP000762676"/>
    </source>
</evidence>
<evidence type="ECO:0000313" key="5">
    <source>
        <dbReference type="EMBL" id="GFR60902.1"/>
    </source>
</evidence>
<sequence length="483" mass="53895">MEGDLLSTVQGDETSSVVGLHVLTTDYVNGSETIMEEFSSDDCGRNVIAIPNLPAETSGSMLDKEGEITLNSSFIPENAVLMETSRGLMLTVPENINAISYVGENSPVEQSQQLLSCIPVSLFSACDTAPDGDSNAEYGSELSNGTDVQNNMHSLENNHQVNSEGTPEMTTDQPLTDEATEICVTTKRKGGWPKGKKRKIRPIVTGPRAPVTGYMLYAMDRRKEIKESHPEIAFPEVTKILGQEWSTMAQDVKQKYLDAAEEDKKRYREELKAYKSSDTYQETVRKKMLANGEMASIGESNDILNCDEGNSDELHCKVCNVYFNNLHNKREHMYGKVHIQNVAGAMESQLLRQQQEEQALMDGALVVSEDLSQDSYPSTLKSNGHSGEINRHEKCSEPVDIHGFMMEFIHKDYEREHEISVLKRCLSKAFEKNVSMCKEIQALQEYQNKLEEEQKVLDTSNAALIAQSDALKMVPTLFGIINL</sequence>
<reference evidence="5 6" key="1">
    <citation type="journal article" date="2021" name="Elife">
        <title>Chloroplast acquisition without the gene transfer in kleptoplastic sea slugs, Plakobranchus ocellatus.</title>
        <authorList>
            <person name="Maeda T."/>
            <person name="Takahashi S."/>
            <person name="Yoshida T."/>
            <person name="Shimamura S."/>
            <person name="Takaki Y."/>
            <person name="Nagai Y."/>
            <person name="Toyoda A."/>
            <person name="Suzuki Y."/>
            <person name="Arimoto A."/>
            <person name="Ishii H."/>
            <person name="Satoh N."/>
            <person name="Nishiyama T."/>
            <person name="Hasebe M."/>
            <person name="Maruyama T."/>
            <person name="Minagawa J."/>
            <person name="Obokata J."/>
            <person name="Shigenobu S."/>
        </authorList>
    </citation>
    <scope>NUCLEOTIDE SEQUENCE [LARGE SCALE GENOMIC DNA]</scope>
</reference>
<dbReference type="PROSITE" id="PS50118">
    <property type="entry name" value="HMG_BOX_2"/>
    <property type="match status" value="1"/>
</dbReference>
<dbReference type="CDD" id="cd21980">
    <property type="entry name" value="HMG-box_HMG20"/>
    <property type="match status" value="1"/>
</dbReference>
<dbReference type="GO" id="GO:0010468">
    <property type="term" value="P:regulation of gene expression"/>
    <property type="evidence" value="ECO:0007669"/>
    <property type="project" value="TreeGrafter"/>
</dbReference>
<dbReference type="InterPro" id="IPR003604">
    <property type="entry name" value="Matrin/U1-like-C_Znf_C2H2"/>
</dbReference>
<organism evidence="5 6">
    <name type="scientific">Elysia marginata</name>
    <dbReference type="NCBI Taxonomy" id="1093978"/>
    <lineage>
        <taxon>Eukaryota</taxon>
        <taxon>Metazoa</taxon>
        <taxon>Spiralia</taxon>
        <taxon>Lophotrochozoa</taxon>
        <taxon>Mollusca</taxon>
        <taxon>Gastropoda</taxon>
        <taxon>Heterobranchia</taxon>
        <taxon>Euthyneura</taxon>
        <taxon>Panpulmonata</taxon>
        <taxon>Sacoglossa</taxon>
        <taxon>Placobranchoidea</taxon>
        <taxon>Plakobranchidae</taxon>
        <taxon>Elysia</taxon>
    </lineage>
</organism>
<evidence type="ECO:0000259" key="4">
    <source>
        <dbReference type="PROSITE" id="PS50118"/>
    </source>
</evidence>
<comment type="caution">
    <text evidence="5">The sequence shown here is derived from an EMBL/GenBank/DDBJ whole genome shotgun (WGS) entry which is preliminary data.</text>
</comment>
<feature type="domain" description="HMG box" evidence="4">
    <location>
        <begin position="207"/>
        <end position="275"/>
    </location>
</feature>
<keyword evidence="6" id="KW-1185">Reference proteome</keyword>
<dbReference type="InterPro" id="IPR051965">
    <property type="entry name" value="ChromReg_NeuronalGeneExpr"/>
</dbReference>
<evidence type="ECO:0000256" key="2">
    <source>
        <dbReference type="ARBA" id="ARBA00023242"/>
    </source>
</evidence>
<gene>
    <name evidence="5" type="ORF">ElyMa_003543100</name>
</gene>
<dbReference type="PANTHER" id="PTHR46040">
    <property type="entry name" value="HIGH MOBILITY GROUP PROTEIN 2"/>
    <property type="match status" value="1"/>
</dbReference>
<proteinExistence type="predicted"/>
<keyword evidence="2 3" id="KW-0539">Nucleus</keyword>
<dbReference type="GO" id="GO:0005634">
    <property type="term" value="C:nucleus"/>
    <property type="evidence" value="ECO:0007669"/>
    <property type="project" value="UniProtKB-UniRule"/>
</dbReference>
<dbReference type="SMART" id="SM00451">
    <property type="entry name" value="ZnF_U1"/>
    <property type="match status" value="1"/>
</dbReference>
<evidence type="ECO:0000256" key="3">
    <source>
        <dbReference type="PROSITE-ProRule" id="PRU00267"/>
    </source>
</evidence>